<dbReference type="EMBL" id="PQIB02000003">
    <property type="protein sequence ID" value="RLN31041.1"/>
    <property type="molecule type" value="Genomic_DNA"/>
</dbReference>
<keyword evidence="3" id="KW-1185">Reference proteome</keyword>
<evidence type="ECO:0000313" key="2">
    <source>
        <dbReference type="EMBL" id="RLN31041.1"/>
    </source>
</evidence>
<feature type="compositionally biased region" description="Polar residues" evidence="1">
    <location>
        <begin position="172"/>
        <end position="188"/>
    </location>
</feature>
<organism evidence="2 3">
    <name type="scientific">Panicum miliaceum</name>
    <name type="common">Proso millet</name>
    <name type="synonym">Broomcorn millet</name>
    <dbReference type="NCBI Taxonomy" id="4540"/>
    <lineage>
        <taxon>Eukaryota</taxon>
        <taxon>Viridiplantae</taxon>
        <taxon>Streptophyta</taxon>
        <taxon>Embryophyta</taxon>
        <taxon>Tracheophyta</taxon>
        <taxon>Spermatophyta</taxon>
        <taxon>Magnoliopsida</taxon>
        <taxon>Liliopsida</taxon>
        <taxon>Poales</taxon>
        <taxon>Poaceae</taxon>
        <taxon>PACMAD clade</taxon>
        <taxon>Panicoideae</taxon>
        <taxon>Panicodae</taxon>
        <taxon>Paniceae</taxon>
        <taxon>Panicinae</taxon>
        <taxon>Panicum</taxon>
        <taxon>Panicum sect. Panicum</taxon>
    </lineage>
</organism>
<feature type="compositionally biased region" description="Basic residues" evidence="1">
    <location>
        <begin position="43"/>
        <end position="57"/>
    </location>
</feature>
<accession>A0A3L6T544</accession>
<comment type="caution">
    <text evidence="2">The sequence shown here is derived from an EMBL/GenBank/DDBJ whole genome shotgun (WGS) entry which is preliminary data.</text>
</comment>
<feature type="compositionally biased region" description="Basic residues" evidence="1">
    <location>
        <begin position="206"/>
        <end position="215"/>
    </location>
</feature>
<feature type="compositionally biased region" description="Acidic residues" evidence="1">
    <location>
        <begin position="8"/>
        <end position="39"/>
    </location>
</feature>
<evidence type="ECO:0000256" key="1">
    <source>
        <dbReference type="SAM" id="MobiDB-lite"/>
    </source>
</evidence>
<name>A0A3L6T544_PANMI</name>
<feature type="compositionally biased region" description="Basic and acidic residues" evidence="1">
    <location>
        <begin position="161"/>
        <end position="171"/>
    </location>
</feature>
<gene>
    <name evidence="2" type="ORF">C2845_PM05G20100</name>
</gene>
<dbReference type="AlphaFoldDB" id="A0A3L6T544"/>
<evidence type="ECO:0000313" key="3">
    <source>
        <dbReference type="Proteomes" id="UP000275267"/>
    </source>
</evidence>
<reference evidence="3" key="1">
    <citation type="journal article" date="2019" name="Nat. Commun.">
        <title>The genome of broomcorn millet.</title>
        <authorList>
            <person name="Zou C."/>
            <person name="Miki D."/>
            <person name="Li D."/>
            <person name="Tang Q."/>
            <person name="Xiao L."/>
            <person name="Rajput S."/>
            <person name="Deng P."/>
            <person name="Jia W."/>
            <person name="Huang R."/>
            <person name="Zhang M."/>
            <person name="Sun Y."/>
            <person name="Hu J."/>
            <person name="Fu X."/>
            <person name="Schnable P.S."/>
            <person name="Li F."/>
            <person name="Zhang H."/>
            <person name="Feng B."/>
            <person name="Zhu X."/>
            <person name="Liu R."/>
            <person name="Schnable J.C."/>
            <person name="Zhu J.-K."/>
            <person name="Zhang H."/>
        </authorList>
    </citation>
    <scope>NUCLEOTIDE SEQUENCE [LARGE SCALE GENOMIC DNA]</scope>
</reference>
<sequence length="215" mass="24952">MASIREVNDDEPGIEFDTELENDISCDENTADAPQDEDEEQKRRHHLRNSKRNKRRRNAQERTRNPHWWRNLHGEFEAAADEEFVTPMGNIYEASLLLQQIPQMDATQRIMRLVKQATIQLDKMDPLKSVQHTHSRSERHGSSVPQGSRTPSGHINPRNNRQAEQERKNDKGNNNNRSDKGQYNNSGAAQKRKPEDQVANVERNPRNKKSCKLKD</sequence>
<feature type="compositionally biased region" description="Polar residues" evidence="1">
    <location>
        <begin position="143"/>
        <end position="160"/>
    </location>
</feature>
<feature type="region of interest" description="Disordered" evidence="1">
    <location>
        <begin position="1"/>
        <end position="63"/>
    </location>
</feature>
<proteinExistence type="predicted"/>
<dbReference type="Proteomes" id="UP000275267">
    <property type="component" value="Unassembled WGS sequence"/>
</dbReference>
<protein>
    <submittedName>
        <fullName evidence="2">Uncharacterized protein</fullName>
    </submittedName>
</protein>
<feature type="region of interest" description="Disordered" evidence="1">
    <location>
        <begin position="124"/>
        <end position="215"/>
    </location>
</feature>